<sequence length="2303" mass="269523">MAAEPLQENIPLPANVEIFSFIGSRSSPEIRYLCTFVSSGEQQKSKNSAIICLKWSSFINNNILTFLANLNSQPEPTDYDLDIGKINETIKSGKRVRILIGFNLNDYNDFSIEEMIPLEKILKNSIKIFFFCYNEEKYFDFCMTERISSDMFYETIWPNFVSFTKILLAFASQFSLESNLVLISTLDSLKTSIKHLEQANLLQNFSSHVTQRKLLAMIDTIPFRKSGQYIKDLIKDTKSKFRSEIKKKEDEFYRFHSRNNASSVLQYLIDFFESRSKYSFEEKSVFKNVFVNGSENSVRPCLLSALLDSMATLLNQKIDLDLIEEAISILRNLSHHLIFKHGVFNNKEFLPLIYHLLESDSNILKYEATDLIKQMLITDYKRYGNLLVDFDTKYCSSIILLLYDLVVEFLLKYTNDCVDKTTQGLENKILYDTIRIESLELCLKVVEKNNCDNFCPDKIENLFTLCVKNRFLPFKRIKTKLYAILNVLLKYGPSSFWMSRKRLNLILNDLNGTLQFLIENNFTKSEHWQRSSQFLIDILIFIRKNPQYDSGEVSLLDNNEMGKIKDLIMSFNGKNVNQLDYESLSIINDYNQEFFIECLTEMCLKDSFNSPGHYAKFFYRVQNFYSKKLLISILKNLFTLYAPSPVKIIKLLRLVGELICMDVIDNELIEPVVNEWFEKGLHKLAISLSLMTEEKLEKKLFEKFTGNESDKIYHLASKHENLEDFLAETFGLASQNLTKKFHQNFTRLQSDFKIEYEKAAELSGQEVLEIKIQNENLIKMNKNFQSEILNLKNELKRIDADRQEKLNEISELRAIIEKFKNSKKNTPFEFRAAKEETTSFVLDESNIDLDQIEDDQTFEQIDLSLDSEKCKQILGTLKHKRKTFKEFRSLIRGSLKHLSINLYTSPFQFLSEIIQNFEDTEYDSANKPWFIKLIIDKDYLIFCNNEKGFKAKDVKSICSCSESSKQKGKHIGHKGLGFKSVFLCSDNPVIVSKQWQFEFRKEKDEISFITPHYVEKIPDTLANCMSLDSLSTTFIYLPLREELKYNYGDEKNENYFSDIRKNIDPNILLFTNKIKKMIIENKIKQSETVIECFESGNLAQNFGYEHSEKILRIDNTENRVKIFRKKIQIPDNLVGLEELQSDLSEITIGFPESKKCAKIFAFLPVCDLNFNFIINADWILVTNRESINLNSKLNVFYRDKIAEFFVQIVSNETSLKKNILEYIPKNFDLLSDFWKQFVNDLKYGLRSLICEKLNFDKNIKTYVFNEDLRFLLGEKFVNYYGIKLIYPNETGIDYEYYGFSRITLDTILDHLSNCECQELDDEWWINFYRLINLNFDDSIKDKCFKANIFLIENQRKSLNEKSKFYLIRDDLKQLNSWRDNLTLIDYRSLAERNFLCQKLKIAKITKDYIKNFIKNLHLENKELGSLNLIWQDLDFIKQNYADEKMILFVPTSCGKLRPIHKCFLSRLANYDLSCLTSCFDLIDFREESLEWELFFIKQQCRFPQLDMEENKIDQLFNGFSLYTSNDLIYLDQILDLIEGYKIKDFLLRLPVKTRYMSDENFVTLLAKTCASSVYDGCLPSIDISVSMFQIAQRMGVTTTLNFTNCTKVLSNLIENEINDPNLYINWFLNLKSHHDTESISDLELIILENGHKYKISDLYCCDSTPGVELICKYLKKGLINFEKNSAFKPIESILISFGANVKACLADCLKCLNKMVNDCNLFNNKSMINRLTSHGFQDFYQIFFTIEMILRNEDELKADAIDSNCIDMDKRESIVALVQTKKSHLEAKYGPLSIPIVTYDNHVYSRSEIGLNTLSVCFQSDFLKICIQKLPDFIFLNQLIFKQCPYLFGLINGEYLTKHIVLHLQHTNSNIEETNYFITQVFHQASGIPNVQVAKANYMPIRIQLKKYEHESSIAYNSIKFAIFKKEWVYIACNEYTGANLASILGSALKTLLRSLDPNKSETSLVSESKEYISRISKSSLNRSNWKAWDHSCSPSTQFNLNEIVFADDDFDSSKFSEVVFTSNSNVENFMKFVKNDFLSDHECYMRKLNLVPEKVRINDKITSQIVAKQIFNSENIEVNYEKQKACSIKAEHFICCYLKKEYGNEFNEYENWVSSARNFVYPSNLYSYNDSLGYDFSILDHKNLFSFSYGSNTESNLCFVEVKGTEREWDGNFHLSINEINKKEEIRMLNESRRNNQRYVIVVVEWTSNPEKTRIAMRIDWTNNDSIINISPESYLARYVPKNLEINFEKNNLRHTSNNTSSQSRNFNPNYKPRQKNRASYYETNRPILKENEDTRYKQHKN</sequence>
<comment type="caution">
    <text evidence="3">The sequence shown here is derived from an EMBL/GenBank/DDBJ whole genome shotgun (WGS) entry which is preliminary data.</text>
</comment>
<dbReference type="PANTHER" id="PTHR32387:SF0">
    <property type="entry name" value="PROTEIN NO VEIN"/>
    <property type="match status" value="1"/>
</dbReference>
<feature type="compositionally biased region" description="Polar residues" evidence="2">
    <location>
        <begin position="2255"/>
        <end position="2270"/>
    </location>
</feature>
<accession>A0A3M7QGF2</accession>
<name>A0A3M7QGF2_BRAPC</name>
<feature type="region of interest" description="Disordered" evidence="2">
    <location>
        <begin position="2252"/>
        <end position="2303"/>
    </location>
</feature>
<dbReference type="SUPFAM" id="SSF55874">
    <property type="entry name" value="ATPase domain of HSP90 chaperone/DNA topoisomerase II/histidine kinase"/>
    <property type="match status" value="1"/>
</dbReference>
<dbReference type="Gene3D" id="3.30.565.10">
    <property type="entry name" value="Histidine kinase-like ATPase, C-terminal domain"/>
    <property type="match status" value="1"/>
</dbReference>
<reference evidence="3 4" key="1">
    <citation type="journal article" date="2018" name="Sci. Rep.">
        <title>Genomic signatures of local adaptation to the degree of environmental predictability in rotifers.</title>
        <authorList>
            <person name="Franch-Gras L."/>
            <person name="Hahn C."/>
            <person name="Garcia-Roger E.M."/>
            <person name="Carmona M.J."/>
            <person name="Serra M."/>
            <person name="Gomez A."/>
        </authorList>
    </citation>
    <scope>NUCLEOTIDE SEQUENCE [LARGE SCALE GENOMIC DNA]</scope>
    <source>
        <strain evidence="3">HYR1</strain>
    </source>
</reference>
<organism evidence="3 4">
    <name type="scientific">Brachionus plicatilis</name>
    <name type="common">Marine rotifer</name>
    <name type="synonym">Brachionus muelleri</name>
    <dbReference type="NCBI Taxonomy" id="10195"/>
    <lineage>
        <taxon>Eukaryota</taxon>
        <taxon>Metazoa</taxon>
        <taxon>Spiralia</taxon>
        <taxon>Gnathifera</taxon>
        <taxon>Rotifera</taxon>
        <taxon>Eurotatoria</taxon>
        <taxon>Monogononta</taxon>
        <taxon>Pseudotrocha</taxon>
        <taxon>Ploima</taxon>
        <taxon>Brachionidae</taxon>
        <taxon>Brachionus</taxon>
    </lineage>
</organism>
<dbReference type="STRING" id="10195.A0A3M7QGF2"/>
<dbReference type="Proteomes" id="UP000276133">
    <property type="component" value="Unassembled WGS sequence"/>
</dbReference>
<gene>
    <name evidence="3" type="ORF">BpHYR1_043712</name>
</gene>
<dbReference type="InterPro" id="IPR052957">
    <property type="entry name" value="Auxin_embryo_med"/>
</dbReference>
<proteinExistence type="predicted"/>
<dbReference type="OrthoDB" id="10018456at2759"/>
<protein>
    <recommendedName>
        <fullName evidence="5">Protein NO VEIN C-terminal domain-containing protein</fullName>
    </recommendedName>
</protein>
<evidence type="ECO:0000256" key="2">
    <source>
        <dbReference type="SAM" id="MobiDB-lite"/>
    </source>
</evidence>
<evidence type="ECO:0000313" key="4">
    <source>
        <dbReference type="Proteomes" id="UP000276133"/>
    </source>
</evidence>
<dbReference type="EMBL" id="REGN01006243">
    <property type="protein sequence ID" value="RNA10302.1"/>
    <property type="molecule type" value="Genomic_DNA"/>
</dbReference>
<keyword evidence="4" id="KW-1185">Reference proteome</keyword>
<evidence type="ECO:0000256" key="1">
    <source>
        <dbReference type="SAM" id="Coils"/>
    </source>
</evidence>
<evidence type="ECO:0000313" key="3">
    <source>
        <dbReference type="EMBL" id="RNA10302.1"/>
    </source>
</evidence>
<dbReference type="PANTHER" id="PTHR32387">
    <property type="entry name" value="WU:FJ29H11"/>
    <property type="match status" value="1"/>
</dbReference>
<evidence type="ECO:0008006" key="5">
    <source>
        <dbReference type="Google" id="ProtNLM"/>
    </source>
</evidence>
<dbReference type="NCBIfam" id="NF047352">
    <property type="entry name" value="P_loop_sacsin"/>
    <property type="match status" value="1"/>
</dbReference>
<feature type="compositionally biased region" description="Basic and acidic residues" evidence="2">
    <location>
        <begin position="2289"/>
        <end position="2303"/>
    </location>
</feature>
<feature type="coiled-coil region" evidence="1">
    <location>
        <begin position="774"/>
        <end position="822"/>
    </location>
</feature>
<dbReference type="InterPro" id="IPR036890">
    <property type="entry name" value="HATPase_C_sf"/>
</dbReference>
<feature type="non-terminal residue" evidence="3">
    <location>
        <position position="2303"/>
    </location>
</feature>
<keyword evidence="1" id="KW-0175">Coiled coil</keyword>